<sequence length="742" mass="78570">MGHGSNDPELNSAYYGYETNKNTDLVTNRQMAYRTGAGDITHYNTQHAGEDEISRYRPTMDRSKMPGADDDEWHLDPSNIGDSQWGRNSPDAGDDAHKAAHYVSDDDKYSKIMEGNTIEHIRHRILGQNAKGAGAIADQWRTIHGNLFDLFFGVKDPTDKLLDQGSWTGDAAKAFVMMGPGATLKSLSDWMTAAEQNIKAFNHLSTIIPGYHHQIDVLYQEYKNELRSEAVNYFKEQDTMIRDPNGGPSFRNVDELMAHGTMEEKGNFISNMKDVGAIYSLRAQDIEFAMAQDYQTAITMLYDGSSTRYEGPSNAIMDAPGFVPPNLNFGPGPGPGPGPAPTFKPANLAKPNVAPPPNMTDASVAKPGPPPETPALDAPPVTDQPPAPGAPPVAPNTAPPALGTPPAPALAPPVPVARTGPTEVGPGRAPAPRPTTQNAFRPNANRPPGLNRSGVLGDRGASRPTAPSGDSPGGRPNASRPPASPAKPARTGKTPGRPGEPEAGRGGGRPGSRPPGSPQGTKGKPGQQQQRPGAPGELDENNAFRRPSGGTSPSVLDNKRIRPPDPASEDAQRLSGRPGSGPPNTTKPVLNNRGPKQGRKPERQQSRPGGPTGGLPADNVFVPPPSGTAPVLENPTQWMRPGAPADTSEVPNSLRGPARMPSGANLSSSRPGTDSAAELAARKAAQREQERRKKADEEFEKIRAWMNGEEAFAVETPGGPVVSSHAPTPEQLAHPKPTLGGA</sequence>
<reference evidence="2" key="1">
    <citation type="submission" date="2020-08" db="EMBL/GenBank/DDBJ databases">
        <title>Whole genome shotgun sequence of Actinocatenispora sera NBRC 101916.</title>
        <authorList>
            <person name="Komaki H."/>
            <person name="Tamura T."/>
        </authorList>
    </citation>
    <scope>NUCLEOTIDE SEQUENCE</scope>
    <source>
        <strain evidence="2">NBRC 101916</strain>
    </source>
</reference>
<keyword evidence="3" id="KW-1185">Reference proteome</keyword>
<dbReference type="KEGG" id="aser:Asera_65310"/>
<evidence type="ECO:0000313" key="2">
    <source>
        <dbReference type="EMBL" id="BCJ32423.1"/>
    </source>
</evidence>
<proteinExistence type="predicted"/>
<dbReference type="OrthoDB" id="3336155at2"/>
<feature type="compositionally biased region" description="Pro residues" evidence="1">
    <location>
        <begin position="382"/>
        <end position="415"/>
    </location>
</feature>
<gene>
    <name evidence="2" type="ORF">Asera_65310</name>
</gene>
<dbReference type="RefSeq" id="WP_157034681.1">
    <property type="nucleotide sequence ID" value="NZ_AP023354.1"/>
</dbReference>
<dbReference type="AlphaFoldDB" id="A0A810LAY1"/>
<feature type="compositionally biased region" description="Pro residues" evidence="1">
    <location>
        <begin position="332"/>
        <end position="342"/>
    </location>
</feature>
<dbReference type="EMBL" id="AP023354">
    <property type="protein sequence ID" value="BCJ32423.1"/>
    <property type="molecule type" value="Genomic_DNA"/>
</dbReference>
<evidence type="ECO:0000313" key="3">
    <source>
        <dbReference type="Proteomes" id="UP000680750"/>
    </source>
</evidence>
<organism evidence="2 3">
    <name type="scientific">Actinocatenispora sera</name>
    <dbReference type="NCBI Taxonomy" id="390989"/>
    <lineage>
        <taxon>Bacteria</taxon>
        <taxon>Bacillati</taxon>
        <taxon>Actinomycetota</taxon>
        <taxon>Actinomycetes</taxon>
        <taxon>Micromonosporales</taxon>
        <taxon>Micromonosporaceae</taxon>
        <taxon>Actinocatenispora</taxon>
    </lineage>
</organism>
<accession>A0A810LAY1</accession>
<protein>
    <submittedName>
        <fullName evidence="2">Uncharacterized protein</fullName>
    </submittedName>
</protein>
<dbReference type="Proteomes" id="UP000680750">
    <property type="component" value="Chromosome"/>
</dbReference>
<feature type="region of interest" description="Disordered" evidence="1">
    <location>
        <begin position="326"/>
        <end position="696"/>
    </location>
</feature>
<name>A0A810LAY1_9ACTN</name>
<feature type="region of interest" description="Disordered" evidence="1">
    <location>
        <begin position="715"/>
        <end position="742"/>
    </location>
</feature>
<feature type="compositionally biased region" description="Low complexity" evidence="1">
    <location>
        <begin position="518"/>
        <end position="536"/>
    </location>
</feature>
<evidence type="ECO:0000256" key="1">
    <source>
        <dbReference type="SAM" id="MobiDB-lite"/>
    </source>
</evidence>
<feature type="compositionally biased region" description="Low complexity" evidence="1">
    <location>
        <begin position="475"/>
        <end position="489"/>
    </location>
</feature>
<feature type="compositionally biased region" description="Basic and acidic residues" evidence="1">
    <location>
        <begin position="685"/>
        <end position="696"/>
    </location>
</feature>